<name>A0AAX4JPP8_9TREE</name>
<feature type="compositionally biased region" description="Low complexity" evidence="1">
    <location>
        <begin position="371"/>
        <end position="388"/>
    </location>
</feature>
<dbReference type="GeneID" id="91092274"/>
<feature type="transmembrane region" description="Helical" evidence="2">
    <location>
        <begin position="185"/>
        <end position="209"/>
    </location>
</feature>
<proteinExistence type="predicted"/>
<evidence type="ECO:0000256" key="1">
    <source>
        <dbReference type="SAM" id="MobiDB-lite"/>
    </source>
</evidence>
<keyword evidence="2" id="KW-0812">Transmembrane</keyword>
<keyword evidence="2" id="KW-1133">Transmembrane helix</keyword>
<feature type="transmembrane region" description="Helical" evidence="2">
    <location>
        <begin position="66"/>
        <end position="90"/>
    </location>
</feature>
<dbReference type="EMBL" id="CP144099">
    <property type="protein sequence ID" value="WWC86724.1"/>
    <property type="molecule type" value="Genomic_DNA"/>
</dbReference>
<organism evidence="3 4">
    <name type="scientific">Kwoniella dendrophila CBS 6074</name>
    <dbReference type="NCBI Taxonomy" id="1295534"/>
    <lineage>
        <taxon>Eukaryota</taxon>
        <taxon>Fungi</taxon>
        <taxon>Dikarya</taxon>
        <taxon>Basidiomycota</taxon>
        <taxon>Agaricomycotina</taxon>
        <taxon>Tremellomycetes</taxon>
        <taxon>Tremellales</taxon>
        <taxon>Cryptococcaceae</taxon>
        <taxon>Kwoniella</taxon>
    </lineage>
</organism>
<dbReference type="Proteomes" id="UP001355207">
    <property type="component" value="Chromosome 2"/>
</dbReference>
<evidence type="ECO:0000256" key="2">
    <source>
        <dbReference type="SAM" id="Phobius"/>
    </source>
</evidence>
<dbReference type="AlphaFoldDB" id="A0AAX4JPP8"/>
<feature type="transmembrane region" description="Helical" evidence="2">
    <location>
        <begin position="110"/>
        <end position="132"/>
    </location>
</feature>
<feature type="transmembrane region" description="Helical" evidence="2">
    <location>
        <begin position="144"/>
        <end position="165"/>
    </location>
</feature>
<keyword evidence="2" id="KW-0472">Membrane</keyword>
<reference evidence="3 4" key="1">
    <citation type="submission" date="2024-01" db="EMBL/GenBank/DDBJ databases">
        <title>Comparative genomics of Cryptococcus and Kwoniella reveals pathogenesis evolution and contrasting modes of karyotype evolution via chromosome fusion or intercentromeric recombination.</title>
        <authorList>
            <person name="Coelho M.A."/>
            <person name="David-Palma M."/>
            <person name="Shea T."/>
            <person name="Bowers K."/>
            <person name="McGinley-Smith S."/>
            <person name="Mohammad A.W."/>
            <person name="Gnirke A."/>
            <person name="Yurkov A.M."/>
            <person name="Nowrousian M."/>
            <person name="Sun S."/>
            <person name="Cuomo C.A."/>
            <person name="Heitman J."/>
        </authorList>
    </citation>
    <scope>NUCLEOTIDE SEQUENCE [LARGE SCALE GENOMIC DNA]</scope>
    <source>
        <strain evidence="3 4">CBS 6074</strain>
    </source>
</reference>
<evidence type="ECO:0000313" key="4">
    <source>
        <dbReference type="Proteomes" id="UP001355207"/>
    </source>
</evidence>
<feature type="transmembrane region" description="Helical" evidence="2">
    <location>
        <begin position="256"/>
        <end position="278"/>
    </location>
</feature>
<protein>
    <submittedName>
        <fullName evidence="3">Uncharacterized protein</fullName>
    </submittedName>
</protein>
<feature type="region of interest" description="Disordered" evidence="1">
    <location>
        <begin position="359"/>
        <end position="407"/>
    </location>
</feature>
<dbReference type="RefSeq" id="XP_066073487.1">
    <property type="nucleotide sequence ID" value="XM_066217390.1"/>
</dbReference>
<feature type="transmembrane region" description="Helical" evidence="2">
    <location>
        <begin position="30"/>
        <end position="54"/>
    </location>
</feature>
<keyword evidence="4" id="KW-1185">Reference proteome</keyword>
<evidence type="ECO:0000313" key="3">
    <source>
        <dbReference type="EMBL" id="WWC86724.1"/>
    </source>
</evidence>
<accession>A0AAX4JPP8</accession>
<gene>
    <name evidence="3" type="ORF">L201_001602</name>
</gene>
<feature type="transmembrane region" description="Helical" evidence="2">
    <location>
        <begin position="221"/>
        <end position="244"/>
    </location>
</feature>
<sequence length="511" mass="56601">MEFTEENAEAGDQAYLNLILLQTLGSDRSNLIWCSVWGLIVQSNLLGILVYKILKIINNRKRCSKWVVGVIICGLIILLIQLGITIDQSYRLTFTGDSSSIAIDDSRRNIGTIVICGILSTLNLVYGSWLIWNMGQKKRFVIPTTIGITISLRIILGIAIVTYQIPIATVSKMFLIKEWVKKQGILLRVWSALLLVLHGQICLTLGYLIRSMKKMDKSQKMKVICEALILPIAILAISLIYSAVEIPSFANAFKPLIQSLPALFLFSFIHLLSLSYGFKGKNNGRLSIDSSAYYYTTPQIDIRKGLLPSSSSDTYSYSGYTSSSTSASTPSSFDRGFKNPKDYRESFSDSVVMTVDTLGSESKTLSPPPSAYSFGSGSESGSGSSQRSKLNHRYIPSPLPSPLHTPKNPEYTDIPLSIIAPFSEWLNQQNPNAGLPSNEDDTIIEQDTLSYKSAVPSGKTLLRTKSERSKKDRGIILDHTGWNRILNQDNSSFIPIPNKKRSDIPDSSSRI</sequence>